<dbReference type="SUPFAM" id="SSF159941">
    <property type="entry name" value="MM3350-like"/>
    <property type="match status" value="1"/>
</dbReference>
<sequence>MAKYITLNINLEDAPYQVSRQLLVPAKIDLYRLHYYIQLAMGWTNSHLHMFKTAAGFFSNNDDPFDDPVDDEQPEIGAKLVAQLPRKGDSLLYVYDFGDDWCHTVTHGGSSIQPRHSSVKIIAAVGACPAEDSGGVAHMPERSSNKPNLAQIQQRLDQFIELTEQQAHDHDRAFAFVMGDQDALDETDGEDFFDEEALAAFIAADEAEEFNEDELTPEQQQAFAELKLDMQKQTAQILLQQIIANMDAQQRYQHVNEFINKPFTHPPLRHPSLPSHSHRSWPQPAGAMM</sequence>
<dbReference type="PANTHER" id="PTHR41878">
    <property type="entry name" value="LEXA REPRESSOR-RELATED"/>
    <property type="match status" value="1"/>
</dbReference>
<organism evidence="3 4">
    <name type="scientific">Pseudidiomarina tainanensis</name>
    <dbReference type="NCBI Taxonomy" id="502365"/>
    <lineage>
        <taxon>Bacteria</taxon>
        <taxon>Pseudomonadati</taxon>
        <taxon>Pseudomonadota</taxon>
        <taxon>Gammaproteobacteria</taxon>
        <taxon>Alteromonadales</taxon>
        <taxon>Idiomarinaceae</taxon>
        <taxon>Pseudidiomarina</taxon>
    </lineage>
</organism>
<name>A0A368UJD4_9GAMM</name>
<evidence type="ECO:0000313" key="3">
    <source>
        <dbReference type="EMBL" id="RCW27986.1"/>
    </source>
</evidence>
<dbReference type="InterPro" id="IPR012912">
    <property type="entry name" value="Plasmid_pRiA4b_Orf3-like"/>
</dbReference>
<dbReference type="Gene3D" id="3.10.290.30">
    <property type="entry name" value="MM3350-like"/>
    <property type="match status" value="1"/>
</dbReference>
<feature type="region of interest" description="Disordered" evidence="1">
    <location>
        <begin position="263"/>
        <end position="289"/>
    </location>
</feature>
<dbReference type="RefSeq" id="WP_181860677.1">
    <property type="nucleotide sequence ID" value="NZ_QPJA01000030.1"/>
</dbReference>
<evidence type="ECO:0000313" key="4">
    <source>
        <dbReference type="Proteomes" id="UP000252848"/>
    </source>
</evidence>
<dbReference type="EMBL" id="QPJA01000030">
    <property type="protein sequence ID" value="RCW27986.1"/>
    <property type="molecule type" value="Genomic_DNA"/>
</dbReference>
<comment type="caution">
    <text evidence="3">The sequence shown here is derived from an EMBL/GenBank/DDBJ whole genome shotgun (WGS) entry which is preliminary data.</text>
</comment>
<evidence type="ECO:0000259" key="2">
    <source>
        <dbReference type="Pfam" id="PF07929"/>
    </source>
</evidence>
<reference evidence="3 4" key="1">
    <citation type="submission" date="2018-07" db="EMBL/GenBank/DDBJ databases">
        <title>Freshwater and sediment microbial communities from various areas in North America, analyzing microbe dynamics in response to fracking.</title>
        <authorList>
            <person name="Lamendella R."/>
        </authorList>
    </citation>
    <scope>NUCLEOTIDE SEQUENCE [LARGE SCALE GENOMIC DNA]</scope>
    <source>
        <strain evidence="3 4">86_o</strain>
    </source>
</reference>
<gene>
    <name evidence="3" type="ORF">DFO79_1303</name>
</gene>
<dbReference type="Proteomes" id="UP000252848">
    <property type="component" value="Unassembled WGS sequence"/>
</dbReference>
<dbReference type="PANTHER" id="PTHR41878:SF1">
    <property type="entry name" value="TNPR PROTEIN"/>
    <property type="match status" value="1"/>
</dbReference>
<accession>A0A368UJD4</accession>
<dbReference type="Pfam" id="PF07929">
    <property type="entry name" value="PRiA4_ORF3"/>
    <property type="match status" value="1"/>
</dbReference>
<proteinExistence type="predicted"/>
<feature type="domain" description="Plasmid pRiA4b Orf3-like" evidence="2">
    <location>
        <begin position="5"/>
        <end position="138"/>
    </location>
</feature>
<dbReference type="InterPro" id="IPR024047">
    <property type="entry name" value="MM3350-like_sf"/>
</dbReference>
<evidence type="ECO:0000256" key="1">
    <source>
        <dbReference type="SAM" id="MobiDB-lite"/>
    </source>
</evidence>
<protein>
    <submittedName>
        <fullName evidence="3">PRiA4b ORF-3-like protein</fullName>
    </submittedName>
</protein>
<dbReference type="AlphaFoldDB" id="A0A368UJD4"/>